<dbReference type="EMBL" id="JAPFFI010000010">
    <property type="protein sequence ID" value="KAJ6375851.1"/>
    <property type="molecule type" value="Genomic_DNA"/>
</dbReference>
<comment type="caution">
    <text evidence="2">The sequence shown here is derived from an EMBL/GenBank/DDBJ whole genome shotgun (WGS) entry which is preliminary data.</text>
</comment>
<name>A0ABQ9B9N6_9ROSI</name>
<sequence length="71" mass="8087">MEWSSSDAQFISCMLPVAIIMKKSSDLRIDSKLKLLLLFLFKPLFFFINSILFSELNINQALASSPLLSIF</sequence>
<protein>
    <submittedName>
        <fullName evidence="2">Uncharacterized protein</fullName>
    </submittedName>
</protein>
<feature type="transmembrane region" description="Helical" evidence="1">
    <location>
        <begin position="33"/>
        <end position="53"/>
    </location>
</feature>
<evidence type="ECO:0000256" key="1">
    <source>
        <dbReference type="SAM" id="Phobius"/>
    </source>
</evidence>
<gene>
    <name evidence="2" type="ORF">OIU77_000754</name>
</gene>
<organism evidence="2 3">
    <name type="scientific">Salix suchowensis</name>
    <dbReference type="NCBI Taxonomy" id="1278906"/>
    <lineage>
        <taxon>Eukaryota</taxon>
        <taxon>Viridiplantae</taxon>
        <taxon>Streptophyta</taxon>
        <taxon>Embryophyta</taxon>
        <taxon>Tracheophyta</taxon>
        <taxon>Spermatophyta</taxon>
        <taxon>Magnoliopsida</taxon>
        <taxon>eudicotyledons</taxon>
        <taxon>Gunneridae</taxon>
        <taxon>Pentapetalae</taxon>
        <taxon>rosids</taxon>
        <taxon>fabids</taxon>
        <taxon>Malpighiales</taxon>
        <taxon>Salicaceae</taxon>
        <taxon>Saliceae</taxon>
        <taxon>Salix</taxon>
    </lineage>
</organism>
<keyword evidence="1" id="KW-0472">Membrane</keyword>
<evidence type="ECO:0000313" key="2">
    <source>
        <dbReference type="EMBL" id="KAJ6375851.1"/>
    </source>
</evidence>
<keyword evidence="1" id="KW-0812">Transmembrane</keyword>
<reference evidence="2" key="2">
    <citation type="journal article" date="2023" name="Int. J. Mol. Sci.">
        <title>De Novo Assembly and Annotation of 11 Diverse Shrub Willow (Salix) Genomes Reveals Novel Gene Organization in Sex-Linked Regions.</title>
        <authorList>
            <person name="Hyden B."/>
            <person name="Feng K."/>
            <person name="Yates T.B."/>
            <person name="Jawdy S."/>
            <person name="Cereghino C."/>
            <person name="Smart L.B."/>
            <person name="Muchero W."/>
        </authorList>
    </citation>
    <scope>NUCLEOTIDE SEQUENCE</scope>
    <source>
        <tissue evidence="2">Shoot tip</tissue>
    </source>
</reference>
<keyword evidence="3" id="KW-1185">Reference proteome</keyword>
<reference evidence="2" key="1">
    <citation type="submission" date="2022-10" db="EMBL/GenBank/DDBJ databases">
        <authorList>
            <person name="Hyden B.L."/>
            <person name="Feng K."/>
            <person name="Yates T."/>
            <person name="Jawdy S."/>
            <person name="Smart L.B."/>
            <person name="Muchero W."/>
        </authorList>
    </citation>
    <scope>NUCLEOTIDE SEQUENCE</scope>
    <source>
        <tissue evidence="2">Shoot tip</tissue>
    </source>
</reference>
<keyword evidence="1" id="KW-1133">Transmembrane helix</keyword>
<evidence type="ECO:0000313" key="3">
    <source>
        <dbReference type="Proteomes" id="UP001141253"/>
    </source>
</evidence>
<accession>A0ABQ9B9N6</accession>
<dbReference type="Proteomes" id="UP001141253">
    <property type="component" value="Chromosome 12"/>
</dbReference>
<proteinExistence type="predicted"/>